<proteinExistence type="inferred from homology"/>
<organism evidence="8 9">
    <name type="scientific">Aquisphaera giovannonii</name>
    <dbReference type="NCBI Taxonomy" id="406548"/>
    <lineage>
        <taxon>Bacteria</taxon>
        <taxon>Pseudomonadati</taxon>
        <taxon>Planctomycetota</taxon>
        <taxon>Planctomycetia</taxon>
        <taxon>Isosphaerales</taxon>
        <taxon>Isosphaeraceae</taxon>
        <taxon>Aquisphaera</taxon>
    </lineage>
</organism>
<dbReference type="Proteomes" id="UP000324233">
    <property type="component" value="Chromosome"/>
</dbReference>
<dbReference type="InterPro" id="IPR058626">
    <property type="entry name" value="MdtA-like_b-barrel"/>
</dbReference>
<dbReference type="Pfam" id="PF25876">
    <property type="entry name" value="HH_MFP_RND"/>
    <property type="match status" value="1"/>
</dbReference>
<name>A0A5B9W4P9_9BACT</name>
<dbReference type="SUPFAM" id="SSF111369">
    <property type="entry name" value="HlyD-like secretion proteins"/>
    <property type="match status" value="2"/>
</dbReference>
<evidence type="ECO:0000256" key="1">
    <source>
        <dbReference type="ARBA" id="ARBA00004196"/>
    </source>
</evidence>
<dbReference type="GO" id="GO:0022857">
    <property type="term" value="F:transmembrane transporter activity"/>
    <property type="evidence" value="ECO:0007669"/>
    <property type="project" value="InterPro"/>
</dbReference>
<feature type="coiled-coil region" evidence="3">
    <location>
        <begin position="170"/>
        <end position="204"/>
    </location>
</feature>
<protein>
    <submittedName>
        <fullName evidence="8">Multidrug resistance protein MexA</fullName>
    </submittedName>
</protein>
<dbReference type="GO" id="GO:0046677">
    <property type="term" value="P:response to antibiotic"/>
    <property type="evidence" value="ECO:0007669"/>
    <property type="project" value="TreeGrafter"/>
</dbReference>
<dbReference type="InterPro" id="IPR058625">
    <property type="entry name" value="MdtA-like_BSH"/>
</dbReference>
<dbReference type="AlphaFoldDB" id="A0A5B9W4P9"/>
<dbReference type="InterPro" id="IPR058624">
    <property type="entry name" value="MdtA-like_HH"/>
</dbReference>
<comment type="subcellular location">
    <subcellularLocation>
        <location evidence="1">Cell envelope</location>
    </subcellularLocation>
</comment>
<feature type="domain" description="Multidrug resistance protein MdtA-like alpha-helical hairpin" evidence="4">
    <location>
        <begin position="142"/>
        <end position="203"/>
    </location>
</feature>
<dbReference type="Gene3D" id="1.10.287.470">
    <property type="entry name" value="Helix hairpin bin"/>
    <property type="match status" value="1"/>
</dbReference>
<evidence type="ECO:0000256" key="2">
    <source>
        <dbReference type="ARBA" id="ARBA00009477"/>
    </source>
</evidence>
<dbReference type="Pfam" id="PF25944">
    <property type="entry name" value="Beta-barrel_RND"/>
    <property type="match status" value="1"/>
</dbReference>
<dbReference type="Pfam" id="PF25917">
    <property type="entry name" value="BSH_RND"/>
    <property type="match status" value="1"/>
</dbReference>
<evidence type="ECO:0000313" key="8">
    <source>
        <dbReference type="EMBL" id="QEH34980.1"/>
    </source>
</evidence>
<dbReference type="Gene3D" id="2.40.50.100">
    <property type="match status" value="1"/>
</dbReference>
<feature type="domain" description="Multidrug resistance protein MdtA-like beta-barrel" evidence="6">
    <location>
        <begin position="275"/>
        <end position="355"/>
    </location>
</feature>
<sequence length="457" mass="48637">MLRDGNVNGVASSSTPRRVKWAGPVAACVVLAALGGCRNQGAPPAPAAPTVGVVPSRRMDVPIESITNGTTRAIEEVVIRARVRGFLTERHFKEGTTVKAGDLLFVIDEEPYKVALKSAQARKDEAEASLTKAEKSKGREVAAAKVQLDKAQLHLAVVEEGRMRALMARQAGSREDFDRAEAERKKYEAQVAADEASYQQAEADYEVGILAAKAQVEASLAAVRDAELNLGYCRMVAPITGRIGEARVKIGNLVGPEATGGGAFSELATIQQLDPMAVDVRVAGRDLERATGWVKRGLKATLIRPGLGVNQEGGEQGEWYFIDNTIDQTTSTFLAKIKFPNAAGSILPGEYVRLRSVVEHSQGAVVVPEQCVIETGAGPVVYVVDQDGKVESRRVEAGETYEGVRIVSKGLDEGVQVIVEGLQLVRPGIPVKVEPANLAKPVGEKLTATDAASGREG</sequence>
<keyword evidence="9" id="KW-1185">Reference proteome</keyword>
<dbReference type="InterPro" id="IPR058627">
    <property type="entry name" value="MdtA-like_C"/>
</dbReference>
<dbReference type="Gene3D" id="2.40.30.170">
    <property type="match status" value="1"/>
</dbReference>
<reference evidence="8 9" key="1">
    <citation type="submission" date="2019-08" db="EMBL/GenBank/DDBJ databases">
        <title>Deep-cultivation of Planctomycetes and their phenomic and genomic characterization uncovers novel biology.</title>
        <authorList>
            <person name="Wiegand S."/>
            <person name="Jogler M."/>
            <person name="Boedeker C."/>
            <person name="Pinto D."/>
            <person name="Vollmers J."/>
            <person name="Rivas-Marin E."/>
            <person name="Kohn T."/>
            <person name="Peeters S.H."/>
            <person name="Heuer A."/>
            <person name="Rast P."/>
            <person name="Oberbeckmann S."/>
            <person name="Bunk B."/>
            <person name="Jeske O."/>
            <person name="Meyerdierks A."/>
            <person name="Storesund J.E."/>
            <person name="Kallscheuer N."/>
            <person name="Luecker S."/>
            <person name="Lage O.M."/>
            <person name="Pohl T."/>
            <person name="Merkel B.J."/>
            <person name="Hornburger P."/>
            <person name="Mueller R.-W."/>
            <person name="Bruemmer F."/>
            <person name="Labrenz M."/>
            <person name="Spormann A.M."/>
            <person name="Op den Camp H."/>
            <person name="Overmann J."/>
            <person name="Amann R."/>
            <person name="Jetten M.S.M."/>
            <person name="Mascher T."/>
            <person name="Medema M.H."/>
            <person name="Devos D.P."/>
            <person name="Kaster A.-K."/>
            <person name="Ovreas L."/>
            <person name="Rohde M."/>
            <person name="Galperin M.Y."/>
            <person name="Jogler C."/>
        </authorList>
    </citation>
    <scope>NUCLEOTIDE SEQUENCE [LARGE SCALE GENOMIC DNA]</scope>
    <source>
        <strain evidence="8 9">OJF2</strain>
    </source>
</reference>
<dbReference type="Pfam" id="PF25967">
    <property type="entry name" value="RND-MFP_C"/>
    <property type="match status" value="1"/>
</dbReference>
<dbReference type="NCBIfam" id="TIGR01730">
    <property type="entry name" value="RND_mfp"/>
    <property type="match status" value="1"/>
</dbReference>
<gene>
    <name evidence="8" type="primary">mexA_2</name>
    <name evidence="8" type="ORF">OJF2_35250</name>
</gene>
<dbReference type="PANTHER" id="PTHR30158">
    <property type="entry name" value="ACRA/E-RELATED COMPONENT OF DRUG EFFLUX TRANSPORTER"/>
    <property type="match status" value="1"/>
</dbReference>
<feature type="domain" description="Multidrug resistance protein MdtA-like barrel-sandwich hybrid" evidence="5">
    <location>
        <begin position="76"/>
        <end position="254"/>
    </location>
</feature>
<dbReference type="KEGG" id="agv:OJF2_35250"/>
<dbReference type="InterPro" id="IPR006143">
    <property type="entry name" value="RND_pump_MFP"/>
</dbReference>
<evidence type="ECO:0000259" key="5">
    <source>
        <dbReference type="Pfam" id="PF25917"/>
    </source>
</evidence>
<evidence type="ECO:0000313" key="9">
    <source>
        <dbReference type="Proteomes" id="UP000324233"/>
    </source>
</evidence>
<dbReference type="EMBL" id="CP042997">
    <property type="protein sequence ID" value="QEH34980.1"/>
    <property type="molecule type" value="Genomic_DNA"/>
</dbReference>
<comment type="similarity">
    <text evidence="2">Belongs to the membrane fusion protein (MFP) (TC 8.A.1) family.</text>
</comment>
<evidence type="ECO:0000259" key="7">
    <source>
        <dbReference type="Pfam" id="PF25967"/>
    </source>
</evidence>
<evidence type="ECO:0000259" key="6">
    <source>
        <dbReference type="Pfam" id="PF25944"/>
    </source>
</evidence>
<keyword evidence="3" id="KW-0175">Coiled coil</keyword>
<evidence type="ECO:0000259" key="4">
    <source>
        <dbReference type="Pfam" id="PF25876"/>
    </source>
</evidence>
<feature type="domain" description="Multidrug resistance protein MdtA-like C-terminal permuted SH3" evidence="7">
    <location>
        <begin position="364"/>
        <end position="423"/>
    </location>
</feature>
<accession>A0A5B9W4P9</accession>
<evidence type="ECO:0000256" key="3">
    <source>
        <dbReference type="SAM" id="Coils"/>
    </source>
</evidence>
<dbReference type="Gene3D" id="2.40.420.20">
    <property type="match status" value="1"/>
</dbReference>
<dbReference type="GO" id="GO:0005886">
    <property type="term" value="C:plasma membrane"/>
    <property type="evidence" value="ECO:0007669"/>
    <property type="project" value="TreeGrafter"/>
</dbReference>